<keyword evidence="4 13" id="KW-1003">Cell membrane</keyword>
<dbReference type="SUPFAM" id="SSF81321">
    <property type="entry name" value="Family A G protein-coupled receptor-like"/>
    <property type="match status" value="1"/>
</dbReference>
<evidence type="ECO:0000256" key="13">
    <source>
        <dbReference type="RuleBase" id="RU364061"/>
    </source>
</evidence>
<accession>A0A8C3VYC1</accession>
<evidence type="ECO:0000256" key="6">
    <source>
        <dbReference type="ARBA" id="ARBA00022692"/>
    </source>
</evidence>
<reference evidence="15" key="1">
    <citation type="submission" date="2025-08" db="UniProtKB">
        <authorList>
            <consortium name="Ensembl"/>
        </authorList>
    </citation>
    <scope>IDENTIFICATION</scope>
</reference>
<dbReference type="PANTHER" id="PTHR24062">
    <property type="entry name" value="VOMERONASAL TYPE-1 RECEPTOR"/>
    <property type="match status" value="1"/>
</dbReference>
<feature type="transmembrane region" description="Helical" evidence="13">
    <location>
        <begin position="144"/>
        <end position="165"/>
    </location>
</feature>
<dbReference type="Gene3D" id="1.20.1070.10">
    <property type="entry name" value="Rhodopsin 7-helix transmembrane proteins"/>
    <property type="match status" value="1"/>
</dbReference>
<dbReference type="Ensembl" id="ENSCWAT00000005791.1">
    <property type="protein sequence ID" value="ENSCWAP00000005355.1"/>
    <property type="gene ID" value="ENSCWAG00000004128.1"/>
</dbReference>
<evidence type="ECO:0000256" key="8">
    <source>
        <dbReference type="ARBA" id="ARBA00023040"/>
    </source>
</evidence>
<evidence type="ECO:0000256" key="11">
    <source>
        <dbReference type="ARBA" id="ARBA00023180"/>
    </source>
</evidence>
<feature type="transmembrane region" description="Helical" evidence="13">
    <location>
        <begin position="281"/>
        <end position="302"/>
    </location>
</feature>
<evidence type="ECO:0000256" key="5">
    <source>
        <dbReference type="ARBA" id="ARBA00022507"/>
    </source>
</evidence>
<feature type="transmembrane region" description="Helical" evidence="13">
    <location>
        <begin position="251"/>
        <end position="275"/>
    </location>
</feature>
<dbReference type="FunFam" id="1.20.1070.10:FF:000033">
    <property type="entry name" value="Vomeronasal type-1 receptor"/>
    <property type="match status" value="1"/>
</dbReference>
<evidence type="ECO:0000256" key="1">
    <source>
        <dbReference type="ARBA" id="ARBA00003878"/>
    </source>
</evidence>
<dbReference type="GO" id="GO:0007606">
    <property type="term" value="P:sensory perception of chemical stimulus"/>
    <property type="evidence" value="ECO:0007669"/>
    <property type="project" value="UniProtKB-ARBA"/>
</dbReference>
<evidence type="ECO:0000256" key="12">
    <source>
        <dbReference type="ARBA" id="ARBA00023224"/>
    </source>
</evidence>
<feature type="transmembrane region" description="Helical" evidence="13">
    <location>
        <begin position="195"/>
        <end position="223"/>
    </location>
</feature>
<feature type="transmembrane region" description="Helical" evidence="13">
    <location>
        <begin position="65"/>
        <end position="83"/>
    </location>
</feature>
<comment type="similarity">
    <text evidence="3 13">Belongs to the G-protein coupled receptor 1 family.</text>
</comment>
<sequence>MGTPTSENILNDGVDFRELAIGIILLLQVIVGIWGNLSLLYHYLFLYHPPCRPRATDLICKHLTLANFLVILSTGVPQTMAALGLKYFFNDFACRLFLYFQRVFRGVSIGATCLLSVFQTITISPIDSCWMSLKVKAPKYVGSFISLCWIQCIFVNLSFPIYILYVSGKGCCVNITRKRDLGYCDTNHETITSSVYVALIVFPEVSFSVLIIWASGSMVSTLYRHRQRVQYIHRVHVSPRSSAESRATRRILALVSTFVCFHTLSSIFRVAVALFQNPGWLVVNANALTSVCFPSISPFLLVSHSPFLPLTWPAPPKGKLQ</sequence>
<dbReference type="GO" id="GO:0019236">
    <property type="term" value="P:response to pheromone"/>
    <property type="evidence" value="ECO:0007669"/>
    <property type="project" value="UniProtKB-KW"/>
</dbReference>
<keyword evidence="12 13" id="KW-0807">Transducer</keyword>
<keyword evidence="16" id="KW-1185">Reference proteome</keyword>
<proteinExistence type="inferred from homology"/>
<comment type="subcellular location">
    <subcellularLocation>
        <location evidence="2 13">Cell membrane</location>
        <topology evidence="2 13">Multi-pass membrane protein</topology>
    </subcellularLocation>
</comment>
<keyword evidence="8 13" id="KW-0297">G-protein coupled receptor</keyword>
<evidence type="ECO:0000256" key="7">
    <source>
        <dbReference type="ARBA" id="ARBA00022989"/>
    </source>
</evidence>
<dbReference type="PROSITE" id="PS50262">
    <property type="entry name" value="G_PROTEIN_RECEP_F1_2"/>
    <property type="match status" value="1"/>
</dbReference>
<comment type="function">
    <text evidence="1">Putative pheromone receptor.</text>
</comment>
<keyword evidence="5 13" id="KW-0589">Pheromone response</keyword>
<dbReference type="Proteomes" id="UP000694540">
    <property type="component" value="Unplaced"/>
</dbReference>
<evidence type="ECO:0000313" key="16">
    <source>
        <dbReference type="Proteomes" id="UP000694540"/>
    </source>
</evidence>
<evidence type="ECO:0000256" key="10">
    <source>
        <dbReference type="ARBA" id="ARBA00023170"/>
    </source>
</evidence>
<dbReference type="GeneTree" id="ENSGT00960000186612"/>
<dbReference type="AlphaFoldDB" id="A0A8C3VYC1"/>
<organism evidence="15 16">
    <name type="scientific">Catagonus wagneri</name>
    <name type="common">Chacoan peccary</name>
    <dbReference type="NCBI Taxonomy" id="51154"/>
    <lineage>
        <taxon>Eukaryota</taxon>
        <taxon>Metazoa</taxon>
        <taxon>Chordata</taxon>
        <taxon>Craniata</taxon>
        <taxon>Vertebrata</taxon>
        <taxon>Euteleostomi</taxon>
        <taxon>Mammalia</taxon>
        <taxon>Eutheria</taxon>
        <taxon>Laurasiatheria</taxon>
        <taxon>Artiodactyla</taxon>
        <taxon>Suina</taxon>
        <taxon>Tayassuidae</taxon>
        <taxon>Catagonus</taxon>
    </lineage>
</organism>
<dbReference type="PRINTS" id="PR01534">
    <property type="entry name" value="VOMERONASL1R"/>
</dbReference>
<feature type="transmembrane region" description="Helical" evidence="13">
    <location>
        <begin position="20"/>
        <end position="44"/>
    </location>
</feature>
<keyword evidence="6 13" id="KW-0812">Transmembrane</keyword>
<name>A0A8C3VYC1_9CETA</name>
<dbReference type="Pfam" id="PF03402">
    <property type="entry name" value="V1R"/>
    <property type="match status" value="1"/>
</dbReference>
<evidence type="ECO:0000313" key="15">
    <source>
        <dbReference type="Ensembl" id="ENSCWAP00000005355.1"/>
    </source>
</evidence>
<keyword evidence="11" id="KW-0325">Glycoprotein</keyword>
<protein>
    <recommendedName>
        <fullName evidence="13">Vomeronasal type-1 receptor</fullName>
    </recommendedName>
</protein>
<dbReference type="InterPro" id="IPR017452">
    <property type="entry name" value="GPCR_Rhodpsn_7TM"/>
</dbReference>
<evidence type="ECO:0000259" key="14">
    <source>
        <dbReference type="PROSITE" id="PS50262"/>
    </source>
</evidence>
<feature type="domain" description="G-protein coupled receptors family 1 profile" evidence="14">
    <location>
        <begin position="35"/>
        <end position="312"/>
    </location>
</feature>
<feature type="transmembrane region" description="Helical" evidence="13">
    <location>
        <begin position="103"/>
        <end position="123"/>
    </location>
</feature>
<dbReference type="GO" id="GO:0005886">
    <property type="term" value="C:plasma membrane"/>
    <property type="evidence" value="ECO:0007669"/>
    <property type="project" value="UniProtKB-SubCell"/>
</dbReference>
<keyword evidence="9 13" id="KW-0472">Membrane</keyword>
<evidence type="ECO:0000256" key="3">
    <source>
        <dbReference type="ARBA" id="ARBA00010663"/>
    </source>
</evidence>
<dbReference type="InterPro" id="IPR004072">
    <property type="entry name" value="Vmron_rcpt_1"/>
</dbReference>
<evidence type="ECO:0000256" key="4">
    <source>
        <dbReference type="ARBA" id="ARBA00022475"/>
    </source>
</evidence>
<evidence type="ECO:0000256" key="2">
    <source>
        <dbReference type="ARBA" id="ARBA00004651"/>
    </source>
</evidence>
<reference evidence="15" key="2">
    <citation type="submission" date="2025-09" db="UniProtKB">
        <authorList>
            <consortium name="Ensembl"/>
        </authorList>
    </citation>
    <scope>IDENTIFICATION</scope>
</reference>
<keyword evidence="7 13" id="KW-1133">Transmembrane helix</keyword>
<keyword evidence="10 13" id="KW-0675">Receptor</keyword>
<evidence type="ECO:0000256" key="9">
    <source>
        <dbReference type="ARBA" id="ARBA00023136"/>
    </source>
</evidence>
<dbReference type="GO" id="GO:0016503">
    <property type="term" value="F:pheromone receptor activity"/>
    <property type="evidence" value="ECO:0007669"/>
    <property type="project" value="InterPro"/>
</dbReference>